<evidence type="ECO:0000259" key="5">
    <source>
        <dbReference type="Pfam" id="PF05175"/>
    </source>
</evidence>
<reference evidence="7" key="1">
    <citation type="journal article" date="2019" name="Int. J. Syst. Evol. Microbiol.">
        <title>The Global Catalogue of Microorganisms (GCM) 10K type strain sequencing project: providing services to taxonomists for standard genome sequencing and annotation.</title>
        <authorList>
            <consortium name="The Broad Institute Genomics Platform"/>
            <consortium name="The Broad Institute Genome Sequencing Center for Infectious Disease"/>
            <person name="Wu L."/>
            <person name="Ma J."/>
        </authorList>
    </citation>
    <scope>NUCLEOTIDE SEQUENCE [LARGE SCALE GENOMIC DNA]</scope>
    <source>
        <strain evidence="7">JCM 15134</strain>
    </source>
</reference>
<comment type="catalytic activity">
    <reaction evidence="4">
        <text>L-glutaminyl-[ribosomal protein uL3] + S-adenosyl-L-methionine = N(5)-methyl-L-glutaminyl-[ribosomal protein uL3] + S-adenosyl-L-homocysteine + H(+)</text>
        <dbReference type="Rhea" id="RHEA:45020"/>
        <dbReference type="Rhea" id="RHEA-COMP:11063"/>
        <dbReference type="Rhea" id="RHEA-COMP:11064"/>
        <dbReference type="ChEBI" id="CHEBI:15378"/>
        <dbReference type="ChEBI" id="CHEBI:30011"/>
        <dbReference type="ChEBI" id="CHEBI:57856"/>
        <dbReference type="ChEBI" id="CHEBI:59789"/>
        <dbReference type="ChEBI" id="CHEBI:61891"/>
        <dbReference type="EC" id="2.1.1.298"/>
    </reaction>
</comment>
<keyword evidence="2 4" id="KW-0808">Transferase</keyword>
<organism evidence="6 7">
    <name type="scientific">Marinobacterium maritimum</name>
    <dbReference type="NCBI Taxonomy" id="500162"/>
    <lineage>
        <taxon>Bacteria</taxon>
        <taxon>Pseudomonadati</taxon>
        <taxon>Pseudomonadota</taxon>
        <taxon>Gammaproteobacteria</taxon>
        <taxon>Oceanospirillales</taxon>
        <taxon>Oceanospirillaceae</taxon>
        <taxon>Marinobacterium</taxon>
    </lineage>
</organism>
<comment type="similarity">
    <text evidence="4">Belongs to the protein N5-glutamine methyltransferase family. PrmB subfamily.</text>
</comment>
<keyword evidence="6" id="KW-0689">Ribosomal protein</keyword>
<dbReference type="Proteomes" id="UP001499915">
    <property type="component" value="Unassembled WGS sequence"/>
</dbReference>
<evidence type="ECO:0000256" key="1">
    <source>
        <dbReference type="ARBA" id="ARBA00022603"/>
    </source>
</evidence>
<dbReference type="EC" id="2.1.1.298" evidence="4"/>
<dbReference type="InterPro" id="IPR029063">
    <property type="entry name" value="SAM-dependent_MTases_sf"/>
</dbReference>
<dbReference type="HAMAP" id="MF_02125">
    <property type="entry name" value="L3_methyltr_PrmB"/>
    <property type="match status" value="1"/>
</dbReference>
<keyword evidence="7" id="KW-1185">Reference proteome</keyword>
<evidence type="ECO:0000313" key="6">
    <source>
        <dbReference type="EMBL" id="GAA0684047.1"/>
    </source>
</evidence>
<dbReference type="PROSITE" id="PS00092">
    <property type="entry name" value="N6_MTASE"/>
    <property type="match status" value="1"/>
</dbReference>
<comment type="function">
    <text evidence="4">Methylates ribosomal protein uL3 on a specific glutamine residue.</text>
</comment>
<comment type="caution">
    <text evidence="6">The sequence shown here is derived from an EMBL/GenBank/DDBJ whole genome shotgun (WGS) entry which is preliminary data.</text>
</comment>
<dbReference type="Gene3D" id="3.40.50.150">
    <property type="entry name" value="Vaccinia Virus protein VP39"/>
    <property type="match status" value="1"/>
</dbReference>
<dbReference type="InterPro" id="IPR017127">
    <property type="entry name" value="Ribosome_uL3_MTase"/>
</dbReference>
<accession>A0ABP3T9B1</accession>
<dbReference type="SUPFAM" id="SSF53335">
    <property type="entry name" value="S-adenosyl-L-methionine-dependent methyltransferases"/>
    <property type="match status" value="1"/>
</dbReference>
<name>A0ABP3T9B1_9GAMM</name>
<evidence type="ECO:0000313" key="7">
    <source>
        <dbReference type="Proteomes" id="UP001499915"/>
    </source>
</evidence>
<keyword evidence="6" id="KW-0687">Ribonucleoprotein</keyword>
<evidence type="ECO:0000256" key="2">
    <source>
        <dbReference type="ARBA" id="ARBA00022679"/>
    </source>
</evidence>
<sequence length="305" mass="33983">MKSDQAAISEHLFTLRDYIRWTLSEFNRHQVFFGHGHVSAWDEASQLVLNAVDLPWDANPAVLDARLMPAEKLKVLDYVRQRTEERRPLPYITGEAWFMGLPFHVDERVLIPRSPIAELIEQGFEPWLRPGPVERILDLCTGSGCIGIACAFAFPEAEVDLADLSTDALVVAQQNIERHELSDRVRACEGDLFAAVPGERYDLIVSNPPYVDADDLASMPAEYGHEPALALGSGPDGLDITRRILREAADYLTEDGLLVVEVGNSEVHLMSSMPELPLVWIELEQGGNGVFVITAAELRAHRHLL</sequence>
<dbReference type="CDD" id="cd02440">
    <property type="entry name" value="AdoMet_MTases"/>
    <property type="match status" value="1"/>
</dbReference>
<keyword evidence="1 4" id="KW-0489">Methyltransferase</keyword>
<keyword evidence="3 4" id="KW-0949">S-adenosyl-L-methionine</keyword>
<dbReference type="NCBIfam" id="TIGR00536">
    <property type="entry name" value="hemK_fam"/>
    <property type="match status" value="1"/>
</dbReference>
<evidence type="ECO:0000256" key="4">
    <source>
        <dbReference type="HAMAP-Rule" id="MF_02125"/>
    </source>
</evidence>
<dbReference type="Gene3D" id="1.10.8.10">
    <property type="entry name" value="DNA helicase RuvA subunit, C-terminal domain"/>
    <property type="match status" value="1"/>
</dbReference>
<dbReference type="GO" id="GO:0008168">
    <property type="term" value="F:methyltransferase activity"/>
    <property type="evidence" value="ECO:0007669"/>
    <property type="project" value="UniProtKB-KW"/>
</dbReference>
<dbReference type="GO" id="GO:0005840">
    <property type="term" value="C:ribosome"/>
    <property type="evidence" value="ECO:0007669"/>
    <property type="project" value="UniProtKB-KW"/>
</dbReference>
<dbReference type="InterPro" id="IPR002052">
    <property type="entry name" value="DNA_methylase_N6_adenine_CS"/>
</dbReference>
<proteinExistence type="inferred from homology"/>
<dbReference type="PANTHER" id="PTHR47806">
    <property type="entry name" value="50S RIBOSOMAL PROTEIN L3 GLUTAMINE METHYLTRANSFERASE"/>
    <property type="match status" value="1"/>
</dbReference>
<feature type="domain" description="Methyltransferase small" evidence="5">
    <location>
        <begin position="134"/>
        <end position="214"/>
    </location>
</feature>
<dbReference type="InterPro" id="IPR004556">
    <property type="entry name" value="HemK-like"/>
</dbReference>
<protein>
    <recommendedName>
        <fullName evidence="4">Ribosomal protein uL3 glutamine methyltransferase</fullName>
        <shortName evidence="4">uL3 MTase</shortName>
        <ecNumber evidence="4">2.1.1.298</ecNumber>
    </recommendedName>
    <alternativeName>
        <fullName evidence="4">N5-glutamine methyltransferase PrmB</fullName>
    </alternativeName>
</protein>
<dbReference type="NCBIfam" id="TIGR03533">
    <property type="entry name" value="L3_gln_methyl"/>
    <property type="match status" value="1"/>
</dbReference>
<evidence type="ECO:0000256" key="3">
    <source>
        <dbReference type="ARBA" id="ARBA00022691"/>
    </source>
</evidence>
<dbReference type="RefSeq" id="WP_343802267.1">
    <property type="nucleotide sequence ID" value="NZ_BAAAET010000001.1"/>
</dbReference>
<dbReference type="EMBL" id="BAAAET010000001">
    <property type="protein sequence ID" value="GAA0684047.1"/>
    <property type="molecule type" value="Genomic_DNA"/>
</dbReference>
<dbReference type="GO" id="GO:0032259">
    <property type="term" value="P:methylation"/>
    <property type="evidence" value="ECO:0007669"/>
    <property type="project" value="UniProtKB-KW"/>
</dbReference>
<dbReference type="PIRSF" id="PIRSF037167">
    <property type="entry name" value="Mtase_YfcB_prd"/>
    <property type="match status" value="1"/>
</dbReference>
<dbReference type="PANTHER" id="PTHR47806:SF1">
    <property type="entry name" value="RIBOSOMAL PROTEIN UL3 GLUTAMINE METHYLTRANSFERASE"/>
    <property type="match status" value="1"/>
</dbReference>
<gene>
    <name evidence="4 6" type="primary">prmB</name>
    <name evidence="6" type="ORF">GCM10009104_06660</name>
</gene>
<dbReference type="InterPro" id="IPR007848">
    <property type="entry name" value="Small_mtfrase_dom"/>
</dbReference>
<dbReference type="Pfam" id="PF05175">
    <property type="entry name" value="MTS"/>
    <property type="match status" value="1"/>
</dbReference>